<dbReference type="Gene3D" id="1.25.40.10">
    <property type="entry name" value="Tetratricopeptide repeat domain"/>
    <property type="match status" value="1"/>
</dbReference>
<feature type="DNA-binding region" description="OmpR/PhoB-type" evidence="2">
    <location>
        <begin position="1"/>
        <end position="98"/>
    </location>
</feature>
<evidence type="ECO:0000256" key="2">
    <source>
        <dbReference type="PROSITE-ProRule" id="PRU01091"/>
    </source>
</evidence>
<keyword evidence="1 2" id="KW-0238">DNA-binding</keyword>
<dbReference type="PROSITE" id="PS51755">
    <property type="entry name" value="OMPR_PHOB"/>
    <property type="match status" value="1"/>
</dbReference>
<evidence type="ECO:0000313" key="4">
    <source>
        <dbReference type="EMBL" id="MDT1062082.1"/>
    </source>
</evidence>
<comment type="caution">
    <text evidence="4">The sequence shown here is derived from an EMBL/GenBank/DDBJ whole genome shotgun (WGS) entry which is preliminary data.</text>
</comment>
<evidence type="ECO:0000313" key="5">
    <source>
        <dbReference type="Proteomes" id="UP001251085"/>
    </source>
</evidence>
<organism evidence="4 5">
    <name type="scientific">Paracoccus broussonetiae</name>
    <dbReference type="NCBI Taxonomy" id="3075834"/>
    <lineage>
        <taxon>Bacteria</taxon>
        <taxon>Pseudomonadati</taxon>
        <taxon>Pseudomonadota</taxon>
        <taxon>Alphaproteobacteria</taxon>
        <taxon>Rhodobacterales</taxon>
        <taxon>Paracoccaceae</taxon>
        <taxon>Paracoccus</taxon>
    </lineage>
</organism>
<dbReference type="Gene3D" id="1.10.10.10">
    <property type="entry name" value="Winged helix-like DNA-binding domain superfamily/Winged helix DNA-binding domain"/>
    <property type="match status" value="1"/>
</dbReference>
<dbReference type="InterPro" id="IPR036388">
    <property type="entry name" value="WH-like_DNA-bd_sf"/>
</dbReference>
<dbReference type="Proteomes" id="UP001251085">
    <property type="component" value="Unassembled WGS sequence"/>
</dbReference>
<dbReference type="SUPFAM" id="SSF46894">
    <property type="entry name" value="C-terminal effector domain of the bipartite response regulators"/>
    <property type="match status" value="1"/>
</dbReference>
<dbReference type="InterPro" id="IPR016032">
    <property type="entry name" value="Sig_transdc_resp-reg_C-effctor"/>
</dbReference>
<gene>
    <name evidence="4" type="ORF">RM190_09455</name>
</gene>
<dbReference type="SMART" id="SM00862">
    <property type="entry name" value="Trans_reg_C"/>
    <property type="match status" value="1"/>
</dbReference>
<evidence type="ECO:0000256" key="1">
    <source>
        <dbReference type="ARBA" id="ARBA00023125"/>
    </source>
</evidence>
<dbReference type="SUPFAM" id="SSF48452">
    <property type="entry name" value="TPR-like"/>
    <property type="match status" value="1"/>
</dbReference>
<dbReference type="RefSeq" id="WP_311759180.1">
    <property type="nucleotide sequence ID" value="NZ_JAVRQI010000006.1"/>
</dbReference>
<feature type="domain" description="OmpR/PhoB-type" evidence="3">
    <location>
        <begin position="1"/>
        <end position="98"/>
    </location>
</feature>
<dbReference type="InterPro" id="IPR001867">
    <property type="entry name" value="OmpR/PhoB-type_DNA-bd"/>
</dbReference>
<accession>A0ABU3ECY7</accession>
<name>A0ABU3ECY7_9RHOB</name>
<proteinExistence type="predicted"/>
<dbReference type="EMBL" id="JAVRQI010000006">
    <property type="protein sequence ID" value="MDT1062082.1"/>
    <property type="molecule type" value="Genomic_DNA"/>
</dbReference>
<keyword evidence="5" id="KW-1185">Reference proteome</keyword>
<evidence type="ECO:0000259" key="3">
    <source>
        <dbReference type="PROSITE" id="PS51755"/>
    </source>
</evidence>
<dbReference type="Pfam" id="PF00486">
    <property type="entry name" value="Trans_reg_C"/>
    <property type="match status" value="1"/>
</dbReference>
<dbReference type="InterPro" id="IPR011990">
    <property type="entry name" value="TPR-like_helical_dom_sf"/>
</dbReference>
<sequence>MIYSFGDLELDDQRFELRRSGQPIPVEPQVFVLLCRIFAGQGRLVTKDELVEAVWNGRAVSDASIASRMRAARAAIGDDGDRQEIIRTVHGRGFRAVPAVRILDRQEGGLPPRPDAPSLAVLPFRGIGLPPDQSVLTEALAHEILRALSRLRWLLVISRGSSFRFARPSPETGERLGARYILAGTVEMVGPILTVTPELVETATSRILWTDRLSRPLDALAELQQAIVAALCAALEIHVPLNEARLAEGRDISQLDAWANYHLGLRQMFLFTADGNRQAAAFFARATTLDPGFARAHAGLSFTSFQDAFLRYGPDRAKSALAARAHAERSLEIDPMDSFAAFTFGRTHWLTGELDLAASWLARATDLNPNFAQGFYSRALIAALMSQSGLATDGVDLALRLSPLDPLVYGMFGTRALSHLLQGHRDEAADWSDRAASAPHAHVLIAMIAVVANGLAGRDDRAREWLAQVYRLRPDANAELFFAAFPLRDRSAADRLRRELGRFGIA</sequence>
<reference evidence="5" key="1">
    <citation type="submission" date="2023-07" db="EMBL/GenBank/DDBJ databases">
        <title>Characterization of two Paracoccaceae strains isolated from Phycosphere and proposal of Xinfangfangia lacusdiani sp. nov.</title>
        <authorList>
            <person name="Deng Y."/>
            <person name="Zhang Y.Q."/>
        </authorList>
    </citation>
    <scope>NUCLEOTIDE SEQUENCE [LARGE SCALE GENOMIC DNA]</scope>
    <source>
        <strain evidence="5">CPCC 101403</strain>
    </source>
</reference>
<protein>
    <submittedName>
        <fullName evidence="4">Winged helix-turn-helix domain-containing protein</fullName>
    </submittedName>
</protein>